<dbReference type="Pfam" id="PF10082">
    <property type="entry name" value="BBP2_2"/>
    <property type="match status" value="1"/>
</dbReference>
<dbReference type="OrthoDB" id="9153755at2"/>
<dbReference type="STRING" id="1188319.OYT1_02489"/>
<dbReference type="KEGG" id="fam:OYT1_ch1465"/>
<accession>A0A2Z6GCH9</accession>
<organism evidence="2 3">
    <name type="scientific">Ferriphaselus amnicola</name>
    <dbReference type="NCBI Taxonomy" id="1188319"/>
    <lineage>
        <taxon>Bacteria</taxon>
        <taxon>Pseudomonadati</taxon>
        <taxon>Pseudomonadota</taxon>
        <taxon>Betaproteobacteria</taxon>
        <taxon>Nitrosomonadales</taxon>
        <taxon>Gallionellaceae</taxon>
        <taxon>Ferriphaselus</taxon>
    </lineage>
</organism>
<dbReference type="EMBL" id="AP018738">
    <property type="protein sequence ID" value="BBE51019.1"/>
    <property type="molecule type" value="Genomic_DNA"/>
</dbReference>
<keyword evidence="1" id="KW-0732">Signal</keyword>
<sequence length="402" mass="44190">MNKSVLSCLVLGALSAMNAAHAVEVKRNVGGYAPVTHWDPAGIKAEPFVVTPWLGLAYGRDSNVGLSNTAPVSSSLVVVNPNLSVVAEGAMKRYSVYYTGNWARYASSSKDNFNDNKVGAEAENEWTGRLNTRFKADYVAGHDPRNAFRLGAAPEHWQMPSAQGAVHYGAPEATGQLEFEAGMASKRYTTNRALTVAYDRDIRDMSGKFLYKLGAATHANFRLAERRNDYQNPISFGRNSTEQKIQAGVSWDATSKTSGSVMVGSMSKKFDSGVVSQGRGFAWDVDMKWEPLTYSTVAVSGGRNFTETMDVGNYIIVRDFGAAWNHNWAHGIETALTYSNATDTFSGVNRVDQRNNVGAKVSYSMRRWLRGGVELQRQNRNSTNALYTYGRNIVMFTLESSL</sequence>
<dbReference type="Proteomes" id="UP000033070">
    <property type="component" value="Chromosome"/>
</dbReference>
<gene>
    <name evidence="2" type="ORF">OYT1_ch1465</name>
</gene>
<feature type="signal peptide" evidence="1">
    <location>
        <begin position="1"/>
        <end position="22"/>
    </location>
</feature>
<name>A0A2Z6GCH9_9PROT</name>
<proteinExistence type="predicted"/>
<protein>
    <recommendedName>
        <fullName evidence="4">Outer membrane beta-barrel protein</fullName>
    </recommendedName>
</protein>
<dbReference type="RefSeq" id="WP_084612076.1">
    <property type="nucleotide sequence ID" value="NZ_AP018738.1"/>
</dbReference>
<evidence type="ECO:0000313" key="3">
    <source>
        <dbReference type="Proteomes" id="UP000033070"/>
    </source>
</evidence>
<dbReference type="InterPro" id="IPR018759">
    <property type="entry name" value="BBP2_2"/>
</dbReference>
<evidence type="ECO:0000256" key="1">
    <source>
        <dbReference type="SAM" id="SignalP"/>
    </source>
</evidence>
<keyword evidence="3" id="KW-1185">Reference proteome</keyword>
<evidence type="ECO:0008006" key="4">
    <source>
        <dbReference type="Google" id="ProtNLM"/>
    </source>
</evidence>
<evidence type="ECO:0000313" key="2">
    <source>
        <dbReference type="EMBL" id="BBE51019.1"/>
    </source>
</evidence>
<reference evidence="2 3" key="1">
    <citation type="submission" date="2018-06" db="EMBL/GenBank/DDBJ databases">
        <title>OYT1 Genome Sequencing.</title>
        <authorList>
            <person name="Kato S."/>
            <person name="Itoh T."/>
            <person name="Ohkuma M."/>
        </authorList>
    </citation>
    <scope>NUCLEOTIDE SEQUENCE [LARGE SCALE GENOMIC DNA]</scope>
    <source>
        <strain evidence="2 3">OYT1</strain>
    </source>
</reference>
<dbReference type="AlphaFoldDB" id="A0A2Z6GCH9"/>
<feature type="chain" id="PRO_5017343803" description="Outer membrane beta-barrel protein" evidence="1">
    <location>
        <begin position="23"/>
        <end position="402"/>
    </location>
</feature>